<evidence type="ECO:0000259" key="2">
    <source>
        <dbReference type="Pfam" id="PF09968"/>
    </source>
</evidence>
<dbReference type="EMBL" id="JACBZO010000001">
    <property type="protein sequence ID" value="NYI40050.1"/>
    <property type="molecule type" value="Genomic_DNA"/>
</dbReference>
<dbReference type="RefSeq" id="WP_062075407.1">
    <property type="nucleotide sequence ID" value="NZ_BBRC01000008.1"/>
</dbReference>
<feature type="chain" id="PRO_5031387735" description="DUF2202 domain-containing protein" evidence="1">
    <location>
        <begin position="27"/>
        <end position="200"/>
    </location>
</feature>
<gene>
    <name evidence="3" type="ORF">BKA03_000169</name>
</gene>
<sequence length="200" mass="20894">MRKRFIAGIALGGAALFAVPAGVAYAVSAGGNAPGSALPAEETASLTYMVEEEKLAHDLYVELGDAWDLRVFVNISGAETQHADAIRSLLTAYGVDDPTAGMGTGEFADPALQGLYDSLLTKGLTSSTDALEVGALVEETDIADLRDRESTNAAIDQAFGQLEAGSDNHLRAFTTNLDRQGISYDAQVLTSADVARIIGQ</sequence>
<protein>
    <recommendedName>
        <fullName evidence="2">DUF2202 domain-containing protein</fullName>
    </recommendedName>
</protein>
<name>A0A7Z0CIU9_9MICO</name>
<comment type="caution">
    <text evidence="3">The sequence shown here is derived from an EMBL/GenBank/DDBJ whole genome shotgun (WGS) entry which is preliminary data.</text>
</comment>
<dbReference type="AlphaFoldDB" id="A0A7Z0CIU9"/>
<dbReference type="Proteomes" id="UP000547973">
    <property type="component" value="Unassembled WGS sequence"/>
</dbReference>
<dbReference type="Gene3D" id="1.20.1260.10">
    <property type="match status" value="1"/>
</dbReference>
<dbReference type="OrthoDB" id="9801086at2"/>
<dbReference type="CDD" id="cd01048">
    <property type="entry name" value="Ferritin_like_AB2"/>
    <property type="match status" value="1"/>
</dbReference>
<keyword evidence="4" id="KW-1185">Reference proteome</keyword>
<keyword evidence="1" id="KW-0732">Signal</keyword>
<feature type="domain" description="DUF2202" evidence="2">
    <location>
        <begin position="44"/>
        <end position="198"/>
    </location>
</feature>
<evidence type="ECO:0000313" key="3">
    <source>
        <dbReference type="EMBL" id="NYI40050.1"/>
    </source>
</evidence>
<dbReference type="InterPro" id="IPR009078">
    <property type="entry name" value="Ferritin-like_SF"/>
</dbReference>
<accession>A0A7Z0CIU9</accession>
<organism evidence="3 4">
    <name type="scientific">Demequina lutea</name>
    <dbReference type="NCBI Taxonomy" id="431489"/>
    <lineage>
        <taxon>Bacteria</taxon>
        <taxon>Bacillati</taxon>
        <taxon>Actinomycetota</taxon>
        <taxon>Actinomycetes</taxon>
        <taxon>Micrococcales</taxon>
        <taxon>Demequinaceae</taxon>
        <taxon>Demequina</taxon>
    </lineage>
</organism>
<dbReference type="InterPro" id="IPR012347">
    <property type="entry name" value="Ferritin-like"/>
</dbReference>
<dbReference type="SUPFAM" id="SSF47240">
    <property type="entry name" value="Ferritin-like"/>
    <property type="match status" value="1"/>
</dbReference>
<evidence type="ECO:0000256" key="1">
    <source>
        <dbReference type="SAM" id="SignalP"/>
    </source>
</evidence>
<evidence type="ECO:0000313" key="4">
    <source>
        <dbReference type="Proteomes" id="UP000547973"/>
    </source>
</evidence>
<dbReference type="Pfam" id="PF09968">
    <property type="entry name" value="DUF2202"/>
    <property type="match status" value="1"/>
</dbReference>
<feature type="signal peptide" evidence="1">
    <location>
        <begin position="1"/>
        <end position="26"/>
    </location>
</feature>
<reference evidence="3 4" key="1">
    <citation type="submission" date="2020-07" db="EMBL/GenBank/DDBJ databases">
        <title>Sequencing the genomes of 1000 actinobacteria strains.</title>
        <authorList>
            <person name="Klenk H.-P."/>
        </authorList>
    </citation>
    <scope>NUCLEOTIDE SEQUENCE [LARGE SCALE GENOMIC DNA]</scope>
    <source>
        <strain evidence="3 4">DSM 19970</strain>
    </source>
</reference>
<dbReference type="InterPro" id="IPR019243">
    <property type="entry name" value="DUF2202"/>
</dbReference>
<proteinExistence type="predicted"/>